<evidence type="ECO:0000256" key="6">
    <source>
        <dbReference type="PIRSR" id="PIRSR606710-2"/>
    </source>
</evidence>
<evidence type="ECO:0000256" key="3">
    <source>
        <dbReference type="ARBA" id="ARBA00022801"/>
    </source>
</evidence>
<reference evidence="10" key="1">
    <citation type="submission" date="2016-10" db="EMBL/GenBank/DDBJ databases">
        <authorList>
            <person name="Varghese N."/>
            <person name="Submissions S."/>
        </authorList>
    </citation>
    <scope>NUCLEOTIDE SEQUENCE [LARGE SCALE GENOMIC DNA]</scope>
    <source>
        <strain evidence="10">UNC178MFTsu3.1</strain>
    </source>
</reference>
<evidence type="ECO:0000256" key="2">
    <source>
        <dbReference type="ARBA" id="ARBA00022729"/>
    </source>
</evidence>
<keyword evidence="10" id="KW-1185">Reference proteome</keyword>
<dbReference type="AlphaFoldDB" id="A0A1I2AQU3"/>
<dbReference type="Proteomes" id="UP000199477">
    <property type="component" value="Unassembled WGS sequence"/>
</dbReference>
<evidence type="ECO:0000256" key="7">
    <source>
        <dbReference type="RuleBase" id="RU361187"/>
    </source>
</evidence>
<evidence type="ECO:0000313" key="10">
    <source>
        <dbReference type="Proteomes" id="UP000199477"/>
    </source>
</evidence>
<dbReference type="InterPro" id="IPR006710">
    <property type="entry name" value="Glyco_hydro_43"/>
</dbReference>
<keyword evidence="2 8" id="KW-0732">Signal</keyword>
<keyword evidence="4 7" id="KW-0326">Glycosidase</keyword>
<dbReference type="GO" id="GO:0005975">
    <property type="term" value="P:carbohydrate metabolic process"/>
    <property type="evidence" value="ECO:0007669"/>
    <property type="project" value="InterPro"/>
</dbReference>
<evidence type="ECO:0000256" key="8">
    <source>
        <dbReference type="SAM" id="SignalP"/>
    </source>
</evidence>
<evidence type="ECO:0000256" key="1">
    <source>
        <dbReference type="ARBA" id="ARBA00009865"/>
    </source>
</evidence>
<dbReference type="RefSeq" id="WP_026636336.1">
    <property type="nucleotide sequence ID" value="NZ_FONH01000002.1"/>
</dbReference>
<dbReference type="InterPro" id="IPR023296">
    <property type="entry name" value="Glyco_hydro_beta-prop_sf"/>
</dbReference>
<dbReference type="Pfam" id="PF04616">
    <property type="entry name" value="Glyco_hydro_43"/>
    <property type="match status" value="1"/>
</dbReference>
<evidence type="ECO:0000313" key="9">
    <source>
        <dbReference type="EMBL" id="SFE46272.1"/>
    </source>
</evidence>
<feature type="chain" id="PRO_5011778663" evidence="8">
    <location>
        <begin position="21"/>
        <end position="318"/>
    </location>
</feature>
<evidence type="ECO:0000256" key="4">
    <source>
        <dbReference type="ARBA" id="ARBA00023295"/>
    </source>
</evidence>
<dbReference type="Gene3D" id="2.115.10.20">
    <property type="entry name" value="Glycosyl hydrolase domain, family 43"/>
    <property type="match status" value="1"/>
</dbReference>
<organism evidence="9 10">
    <name type="scientific">Dyella marensis</name>
    <dbReference type="NCBI Taxonomy" id="500610"/>
    <lineage>
        <taxon>Bacteria</taxon>
        <taxon>Pseudomonadati</taxon>
        <taxon>Pseudomonadota</taxon>
        <taxon>Gammaproteobacteria</taxon>
        <taxon>Lysobacterales</taxon>
        <taxon>Rhodanobacteraceae</taxon>
        <taxon>Dyella</taxon>
    </lineage>
</organism>
<feature type="active site" description="Proton acceptor" evidence="5">
    <location>
        <position position="33"/>
    </location>
</feature>
<feature type="signal peptide" evidence="8">
    <location>
        <begin position="1"/>
        <end position="20"/>
    </location>
</feature>
<dbReference type="PANTHER" id="PTHR43817">
    <property type="entry name" value="GLYCOSYL HYDROLASE"/>
    <property type="match status" value="1"/>
</dbReference>
<keyword evidence="3 7" id="KW-0378">Hydrolase</keyword>
<protein>
    <submittedName>
        <fullName evidence="9">Beta-xylosidase, GH43 family</fullName>
    </submittedName>
</protein>
<dbReference type="STRING" id="500610.SAMN02799615_01114"/>
<dbReference type="GO" id="GO:0004553">
    <property type="term" value="F:hydrolase activity, hydrolyzing O-glycosyl compounds"/>
    <property type="evidence" value="ECO:0007669"/>
    <property type="project" value="InterPro"/>
</dbReference>
<evidence type="ECO:0000256" key="5">
    <source>
        <dbReference type="PIRSR" id="PIRSR606710-1"/>
    </source>
</evidence>
<comment type="similarity">
    <text evidence="1 7">Belongs to the glycosyl hydrolase 43 family.</text>
</comment>
<dbReference type="PANTHER" id="PTHR43817:SF1">
    <property type="entry name" value="HYDROLASE, FAMILY 43, PUTATIVE (AFU_ORTHOLOGUE AFUA_3G01660)-RELATED"/>
    <property type="match status" value="1"/>
</dbReference>
<feature type="site" description="Important for catalytic activity, responsible for pKa modulation of the active site Glu and correct orientation of both the proton donor and substrate" evidence="6">
    <location>
        <position position="145"/>
    </location>
</feature>
<sequence length="318" mass="35149">MKRHALLFTLLLAAMPLAQAAKPVGPLLPSGPDPWVTQRDGVYYYMHTQGDRISLWKTRDMAKLAQAAPVTVWRAPASGPNSAAIWAPELHLIGGKWYLYYSAADKAHNDDAHRHVFVLENASADPTQGRWLDKGMLRTRLSGIDGTVFEHRGKLYFVYSAYVGDHSDLVIAPMRDPWTLAGPEVDIAAPTFPWEMRGGRKILEAPEFLPGPRGKVFLTYSASACWSDDYSIGMLSADSDADLLKPASWSKSPLPVLKSSPQDGVYATGHNGFFKAADGTDWIVFHANGGPDWKCTSRRAPYMQKFTWDDQGRPAFGP</sequence>
<dbReference type="SUPFAM" id="SSF75005">
    <property type="entry name" value="Arabinanase/levansucrase/invertase"/>
    <property type="match status" value="1"/>
</dbReference>
<accession>A0A1I2AQU3</accession>
<name>A0A1I2AQU3_9GAMM</name>
<proteinExistence type="inferred from homology"/>
<dbReference type="EMBL" id="FONH01000002">
    <property type="protein sequence ID" value="SFE46272.1"/>
    <property type="molecule type" value="Genomic_DNA"/>
</dbReference>
<dbReference type="CDD" id="cd18820">
    <property type="entry name" value="GH43_LbAraf43-like"/>
    <property type="match status" value="1"/>
</dbReference>
<gene>
    <name evidence="9" type="ORF">SAMN02799615_01114</name>
</gene>
<feature type="active site" description="Proton donor" evidence="5">
    <location>
        <position position="204"/>
    </location>
</feature>